<accession>F0WAD6</accession>
<proteinExistence type="predicted"/>
<name>F0WAD6_9STRA</name>
<sequence>MNYNLQRGVIFSLRELPPWKPFLFYGKESVARSRITVHSKTIYVKVADTKERAAQLCC</sequence>
<evidence type="ECO:0000313" key="1">
    <source>
        <dbReference type="EMBL" id="CCA18107.1"/>
    </source>
</evidence>
<reference evidence="1" key="1">
    <citation type="journal article" date="2011" name="PLoS Biol.">
        <title>Gene gain and loss during evolution of obligate parasitism in the white rust pathogen of Arabidopsis thaliana.</title>
        <authorList>
            <person name="Kemen E."/>
            <person name="Gardiner A."/>
            <person name="Schultz-Larsen T."/>
            <person name="Kemen A.C."/>
            <person name="Balmuth A.L."/>
            <person name="Robert-Seilaniantz A."/>
            <person name="Bailey K."/>
            <person name="Holub E."/>
            <person name="Studholme D.J."/>
            <person name="Maclean D."/>
            <person name="Jones J.D."/>
        </authorList>
    </citation>
    <scope>NUCLEOTIDE SEQUENCE</scope>
</reference>
<dbReference type="AlphaFoldDB" id="F0WAD6"/>
<dbReference type="EMBL" id="FR824090">
    <property type="protein sequence ID" value="CCA18107.1"/>
    <property type="molecule type" value="Genomic_DNA"/>
</dbReference>
<reference evidence="1" key="2">
    <citation type="submission" date="2011-02" db="EMBL/GenBank/DDBJ databases">
        <authorList>
            <person name="MacLean D."/>
        </authorList>
    </citation>
    <scope>NUCLEOTIDE SEQUENCE</scope>
</reference>
<organism evidence="1">
    <name type="scientific">Albugo laibachii Nc14</name>
    <dbReference type="NCBI Taxonomy" id="890382"/>
    <lineage>
        <taxon>Eukaryota</taxon>
        <taxon>Sar</taxon>
        <taxon>Stramenopiles</taxon>
        <taxon>Oomycota</taxon>
        <taxon>Peronosporomycetes</taxon>
        <taxon>Albuginales</taxon>
        <taxon>Albuginaceae</taxon>
        <taxon>Albugo</taxon>
    </lineage>
</organism>
<dbReference type="HOGENOM" id="CLU_2983054_0_0_1"/>
<protein>
    <submittedName>
        <fullName evidence="1">AlNc14C45G3666 protein</fullName>
    </submittedName>
</protein>
<gene>
    <name evidence="1" type="primary">AlNc14C45G3666</name>
    <name evidence="1" type="ORF">ALNC14_042500</name>
</gene>